<accession>A0A8T2NLJ3</accession>
<gene>
    <name evidence="1" type="ORF">JZ751_025692</name>
</gene>
<name>A0A8T2NLJ3_9TELE</name>
<dbReference type="Proteomes" id="UP000824540">
    <property type="component" value="Unassembled WGS sequence"/>
</dbReference>
<evidence type="ECO:0000313" key="2">
    <source>
        <dbReference type="Proteomes" id="UP000824540"/>
    </source>
</evidence>
<dbReference type="EMBL" id="JAFBMS010000066">
    <property type="protein sequence ID" value="KAG9338458.1"/>
    <property type="molecule type" value="Genomic_DNA"/>
</dbReference>
<sequence length="61" mass="6865">MILSERTGFISHSRASVWPKSTFCICALHMCSAKSPLIPGQVPLQVRVNQTESTKFQFQLK</sequence>
<organism evidence="1 2">
    <name type="scientific">Albula glossodonta</name>
    <name type="common">roundjaw bonefish</name>
    <dbReference type="NCBI Taxonomy" id="121402"/>
    <lineage>
        <taxon>Eukaryota</taxon>
        <taxon>Metazoa</taxon>
        <taxon>Chordata</taxon>
        <taxon>Craniata</taxon>
        <taxon>Vertebrata</taxon>
        <taxon>Euteleostomi</taxon>
        <taxon>Actinopterygii</taxon>
        <taxon>Neopterygii</taxon>
        <taxon>Teleostei</taxon>
        <taxon>Albuliformes</taxon>
        <taxon>Albulidae</taxon>
        <taxon>Albula</taxon>
    </lineage>
</organism>
<keyword evidence="2" id="KW-1185">Reference proteome</keyword>
<evidence type="ECO:0000313" key="1">
    <source>
        <dbReference type="EMBL" id="KAG9338458.1"/>
    </source>
</evidence>
<protein>
    <submittedName>
        <fullName evidence="1">Uncharacterized protein</fullName>
    </submittedName>
</protein>
<comment type="caution">
    <text evidence="1">The sequence shown here is derived from an EMBL/GenBank/DDBJ whole genome shotgun (WGS) entry which is preliminary data.</text>
</comment>
<dbReference type="AlphaFoldDB" id="A0A8T2NLJ3"/>
<proteinExistence type="predicted"/>
<reference evidence="1" key="1">
    <citation type="thesis" date="2021" institute="BYU ScholarsArchive" country="Provo, UT, USA">
        <title>Applications of and Algorithms for Genome Assembly and Genomic Analyses with an Emphasis on Marine Teleosts.</title>
        <authorList>
            <person name="Pickett B.D."/>
        </authorList>
    </citation>
    <scope>NUCLEOTIDE SEQUENCE</scope>
    <source>
        <strain evidence="1">HI-2016</strain>
    </source>
</reference>